<evidence type="ECO:0000256" key="2">
    <source>
        <dbReference type="ARBA" id="ARBA00007249"/>
    </source>
</evidence>
<dbReference type="SUPFAM" id="SSF50447">
    <property type="entry name" value="Translation proteins"/>
    <property type="match status" value="1"/>
</dbReference>
<keyword evidence="6" id="KW-0342">GTP-binding</keyword>
<evidence type="ECO:0000259" key="9">
    <source>
        <dbReference type="PROSITE" id="PS51722"/>
    </source>
</evidence>
<dbReference type="InterPro" id="IPR050055">
    <property type="entry name" value="EF-Tu_GTPase"/>
</dbReference>
<dbReference type="CDD" id="cd04165">
    <property type="entry name" value="GTPBP1_like"/>
    <property type="match status" value="1"/>
</dbReference>
<feature type="compositionally biased region" description="Polar residues" evidence="8">
    <location>
        <begin position="579"/>
        <end position="593"/>
    </location>
</feature>
<dbReference type="GO" id="GO:0003924">
    <property type="term" value="F:GTPase activity"/>
    <property type="evidence" value="ECO:0007669"/>
    <property type="project" value="InterPro"/>
</dbReference>
<evidence type="ECO:0000256" key="1">
    <source>
        <dbReference type="ARBA" id="ARBA00004496"/>
    </source>
</evidence>
<dbReference type="InterPro" id="IPR009000">
    <property type="entry name" value="Transl_B-barrel_sf"/>
</dbReference>
<dbReference type="Gene3D" id="2.40.30.10">
    <property type="entry name" value="Translation factors"/>
    <property type="match status" value="2"/>
</dbReference>
<dbReference type="FunFam" id="2.40.30.10:FF:000028">
    <property type="entry name" value="GTP-binding protein 1,-like"/>
    <property type="match status" value="1"/>
</dbReference>
<dbReference type="GO" id="GO:0005525">
    <property type="term" value="F:GTP binding"/>
    <property type="evidence" value="ECO:0007669"/>
    <property type="project" value="UniProtKB-KW"/>
</dbReference>
<evidence type="ECO:0000256" key="5">
    <source>
        <dbReference type="ARBA" id="ARBA00022741"/>
    </source>
</evidence>
<dbReference type="Proteomes" id="UP000192247">
    <property type="component" value="Unassembled WGS sequence"/>
</dbReference>
<keyword evidence="5" id="KW-0547">Nucleotide-binding</keyword>
<keyword evidence="11" id="KW-1185">Reference proteome</keyword>
<dbReference type="InterPro" id="IPR035531">
    <property type="entry name" value="GTPBP1-like"/>
</dbReference>
<organism evidence="10 11">
    <name type="scientific">Tropilaelaps mercedesae</name>
    <dbReference type="NCBI Taxonomy" id="418985"/>
    <lineage>
        <taxon>Eukaryota</taxon>
        <taxon>Metazoa</taxon>
        <taxon>Ecdysozoa</taxon>
        <taxon>Arthropoda</taxon>
        <taxon>Chelicerata</taxon>
        <taxon>Arachnida</taxon>
        <taxon>Acari</taxon>
        <taxon>Parasitiformes</taxon>
        <taxon>Mesostigmata</taxon>
        <taxon>Gamasina</taxon>
        <taxon>Dermanyssoidea</taxon>
        <taxon>Laelapidae</taxon>
        <taxon>Tropilaelaps</taxon>
    </lineage>
</organism>
<dbReference type="OrthoDB" id="248233at2759"/>
<dbReference type="FunCoup" id="A0A1V9XIG8">
    <property type="interactions" value="442"/>
</dbReference>
<proteinExistence type="inferred from homology"/>
<gene>
    <name evidence="10" type="ORF">BIW11_03601</name>
</gene>
<protein>
    <recommendedName>
        <fullName evidence="3">GTP-binding protein 1</fullName>
    </recommendedName>
</protein>
<dbReference type="PANTHER" id="PTHR43721:SF9">
    <property type="entry name" value="GTP-BINDING PROTEIN 1"/>
    <property type="match status" value="1"/>
</dbReference>
<comment type="similarity">
    <text evidence="2">Belongs to the TRAFAC class translation factor GTPase superfamily. Classic translation factor GTPase family. EF-Tu/EF-1A subfamily.</text>
</comment>
<dbReference type="GO" id="GO:0005737">
    <property type="term" value="C:cytoplasm"/>
    <property type="evidence" value="ECO:0007669"/>
    <property type="project" value="UniProtKB-SubCell"/>
</dbReference>
<reference evidence="10 11" key="1">
    <citation type="journal article" date="2017" name="Gigascience">
        <title>Draft genome of the honey bee ectoparasitic mite, Tropilaelaps mercedesae, is shaped by the parasitic life history.</title>
        <authorList>
            <person name="Dong X."/>
            <person name="Armstrong S.D."/>
            <person name="Xia D."/>
            <person name="Makepeace B.L."/>
            <person name="Darby A.C."/>
            <person name="Kadowaki T."/>
        </authorList>
    </citation>
    <scope>NUCLEOTIDE SEQUENCE [LARGE SCALE GENOMIC DNA]</scope>
    <source>
        <strain evidence="10">Wuxi-XJTLU</strain>
    </source>
</reference>
<comment type="subcellular location">
    <subcellularLocation>
        <location evidence="1">Cytoplasm</location>
    </subcellularLocation>
</comment>
<dbReference type="GO" id="GO:0003746">
    <property type="term" value="F:translation elongation factor activity"/>
    <property type="evidence" value="ECO:0007669"/>
    <property type="project" value="TreeGrafter"/>
</dbReference>
<evidence type="ECO:0000313" key="10">
    <source>
        <dbReference type="EMBL" id="OQR73345.1"/>
    </source>
</evidence>
<dbReference type="InterPro" id="IPR027417">
    <property type="entry name" value="P-loop_NTPase"/>
</dbReference>
<dbReference type="CDD" id="cd03694">
    <property type="entry name" value="GTPBP_II"/>
    <property type="match status" value="1"/>
</dbReference>
<feature type="compositionally biased region" description="Basic residues" evidence="8">
    <location>
        <begin position="555"/>
        <end position="573"/>
    </location>
</feature>
<dbReference type="EMBL" id="MNPL01010096">
    <property type="protein sequence ID" value="OQR73345.1"/>
    <property type="molecule type" value="Genomic_DNA"/>
</dbReference>
<dbReference type="AlphaFoldDB" id="A0A1V9XIG8"/>
<dbReference type="SUPFAM" id="SSF50465">
    <property type="entry name" value="EF-Tu/eEF-1alpha/eIF2-gamma C-terminal domain"/>
    <property type="match status" value="1"/>
</dbReference>
<dbReference type="FunFam" id="3.40.50.300:FF:000091">
    <property type="entry name" value="Probable GTP-binding protein 1"/>
    <property type="match status" value="1"/>
</dbReference>
<comment type="caution">
    <text evidence="10">The sequence shown here is derived from an EMBL/GenBank/DDBJ whole genome shotgun (WGS) entry which is preliminary data.</text>
</comment>
<dbReference type="CDD" id="cd03708">
    <property type="entry name" value="GTPBP_III"/>
    <property type="match status" value="1"/>
</dbReference>
<feature type="domain" description="Tr-type G" evidence="9">
    <location>
        <begin position="127"/>
        <end position="357"/>
    </location>
</feature>
<evidence type="ECO:0000256" key="8">
    <source>
        <dbReference type="SAM" id="MobiDB-lite"/>
    </source>
</evidence>
<dbReference type="InterPro" id="IPR000795">
    <property type="entry name" value="T_Tr_GTP-bd_dom"/>
</dbReference>
<dbReference type="FunFam" id="2.40.30.10:FF:000014">
    <property type="entry name" value="Probable GTP-binding protein 1"/>
    <property type="match status" value="1"/>
</dbReference>
<dbReference type="InParanoid" id="A0A1V9XIG8"/>
<evidence type="ECO:0000256" key="4">
    <source>
        <dbReference type="ARBA" id="ARBA00022490"/>
    </source>
</evidence>
<comment type="function">
    <text evidence="7">Promotes degradation of target mRNA species. Plays a role in the regulation of circadian mRNA stability. Binds GTP and has GTPase activity.</text>
</comment>
<dbReference type="PROSITE" id="PS51722">
    <property type="entry name" value="G_TR_2"/>
    <property type="match status" value="1"/>
</dbReference>
<keyword evidence="4" id="KW-0963">Cytoplasm</keyword>
<evidence type="ECO:0000256" key="6">
    <source>
        <dbReference type="ARBA" id="ARBA00023134"/>
    </source>
</evidence>
<evidence type="ECO:0000256" key="7">
    <source>
        <dbReference type="ARBA" id="ARBA00025630"/>
    </source>
</evidence>
<dbReference type="STRING" id="418985.A0A1V9XIG8"/>
<name>A0A1V9XIG8_9ACAR</name>
<dbReference type="Pfam" id="PF00009">
    <property type="entry name" value="GTP_EFTU"/>
    <property type="match status" value="1"/>
</dbReference>
<accession>A0A1V9XIG8</accession>
<evidence type="ECO:0000256" key="3">
    <source>
        <dbReference type="ARBA" id="ARBA00015364"/>
    </source>
</evidence>
<dbReference type="Gene3D" id="3.40.50.300">
    <property type="entry name" value="P-loop containing nucleotide triphosphate hydrolases"/>
    <property type="match status" value="1"/>
</dbReference>
<feature type="region of interest" description="Disordered" evidence="8">
    <location>
        <begin position="546"/>
        <end position="610"/>
    </location>
</feature>
<feature type="compositionally biased region" description="Low complexity" evidence="8">
    <location>
        <begin position="594"/>
        <end position="610"/>
    </location>
</feature>
<dbReference type="SUPFAM" id="SSF52540">
    <property type="entry name" value="P-loop containing nucleoside triphosphate hydrolases"/>
    <property type="match status" value="1"/>
</dbReference>
<evidence type="ECO:0000313" key="11">
    <source>
        <dbReference type="Proteomes" id="UP000192247"/>
    </source>
</evidence>
<dbReference type="PANTHER" id="PTHR43721">
    <property type="entry name" value="ELONGATION FACTOR TU-RELATED"/>
    <property type="match status" value="1"/>
</dbReference>
<sequence length="610" mass="66723">MSAILDETKGSTGSVEFFQSPVENEPPPLEGLLEKTALVSPSEKQYDALCKDLQKRLKRGHGETIYEVGKGAAEGGLTPEELEASVATLGSMADTQECDCVQLRCRKEASGQVAEFLVRRRPQNDDFQEVRVAVVGNVDAGKSTLLGVLTHGELDNGRGFARQKLFRHKHEMESGRTSSVGNDILGFDSLGNVVNKPDAHAGQLDWMKICEESSKVITFIDLAGHERYLKTTIFGMTGHAPDFTMLMVGANAGIVGMTKEHLGLALALSVPVFVVVTKIDMCPTNVLQDTMRLLVKILKSPGCRKIPVIVHSPDDVVVCATNFVSERLCPIFKVSNVTGANLPLLRTFMNLLTTRMPGYLDDEPCEFQIDDTYSVPGVGTVVSGTTLKGVVRLNETLLLGPDLLGRFSPVQIKSIHRKRMPVHAGQTASFALKKQVRRSDIRKGMVLLSQNIVDPQSCWEFEGEILVLHHPTTISPRYQAMVHCGSIRQTATIVQMSTECLRTGDKALVHFRFIKNPEYVRPGMRMVFREGRTKAVGNVLRVLVSPGGPGAAGGKKPHHHPAKIQRGHHRGHQKPIQDTAGSQDQATRSQLQQTTSTNGDSTTTTRIDTS</sequence>
<dbReference type="InterPro" id="IPR009001">
    <property type="entry name" value="Transl_elong_EF1A/Init_IF2_C"/>
</dbReference>